<evidence type="ECO:0000256" key="2">
    <source>
        <dbReference type="ARBA" id="ARBA00023015"/>
    </source>
</evidence>
<dbReference type="GO" id="GO:0003677">
    <property type="term" value="F:DNA binding"/>
    <property type="evidence" value="ECO:0007669"/>
    <property type="project" value="UniProtKB-KW"/>
</dbReference>
<dbReference type="GO" id="GO:0005829">
    <property type="term" value="C:cytosol"/>
    <property type="evidence" value="ECO:0007669"/>
    <property type="project" value="TreeGrafter"/>
</dbReference>
<comment type="caution">
    <text evidence="6">The sequence shown here is derived from an EMBL/GenBank/DDBJ whole genome shotgun (WGS) entry which is preliminary data.</text>
</comment>
<dbReference type="Proteomes" id="UP000218620">
    <property type="component" value="Unassembled WGS sequence"/>
</dbReference>
<dbReference type="InterPro" id="IPR000847">
    <property type="entry name" value="LysR_HTH_N"/>
</dbReference>
<dbReference type="PANTHER" id="PTHR30419">
    <property type="entry name" value="HTH-TYPE TRANSCRIPTIONAL REGULATOR YBHD"/>
    <property type="match status" value="1"/>
</dbReference>
<keyword evidence="4" id="KW-0804">Transcription</keyword>
<dbReference type="PROSITE" id="PS50931">
    <property type="entry name" value="HTH_LYSR"/>
    <property type="match status" value="1"/>
</dbReference>
<dbReference type="Pfam" id="PF03466">
    <property type="entry name" value="LysR_substrate"/>
    <property type="match status" value="1"/>
</dbReference>
<dbReference type="Gene3D" id="3.40.190.290">
    <property type="match status" value="1"/>
</dbReference>
<keyword evidence="2" id="KW-0805">Transcription regulation</keyword>
<dbReference type="InterPro" id="IPR005119">
    <property type="entry name" value="LysR_subst-bd"/>
</dbReference>
<dbReference type="AlphaFoldDB" id="A0A2A3YX56"/>
<protein>
    <recommendedName>
        <fullName evidence="5">HTH lysR-type domain-containing protein</fullName>
    </recommendedName>
</protein>
<dbReference type="Pfam" id="PF00126">
    <property type="entry name" value="HTH_1"/>
    <property type="match status" value="1"/>
</dbReference>
<evidence type="ECO:0000313" key="6">
    <source>
        <dbReference type="EMBL" id="PCC43829.1"/>
    </source>
</evidence>
<comment type="similarity">
    <text evidence="1">Belongs to the LysR transcriptional regulatory family.</text>
</comment>
<dbReference type="Gene3D" id="1.10.10.10">
    <property type="entry name" value="Winged helix-like DNA-binding domain superfamily/Winged helix DNA-binding domain"/>
    <property type="match status" value="1"/>
</dbReference>
<sequence length="340" mass="37238">MFRLSQSGSDWKTDLSICRCVSRKAAVHNMHHPEYHNRMTDLRSLKTLLAVVEYGSIHLAARALFVSHSTASRQIKTFEEHYGTTLFDRSANGVVPTGQGLALADFARRMIAESELLSDSFGSYSREVETITIVTSTGLGQTVVADAINDVMTTTDRVQVSIIDTTSLEAVQVLKNRQADLCVNFSVPGHDLVSVPGVRRIDQTPARNFAVFDKKHPLSQRATVRVRDLIDFPIATLPSGNSARIRIEQAVRAQGQVFSPTIEATCPVLTMRAIAGTTMVAMMAERTIPDNLAEAGCTAVELDDPGLDDRSIQILAADPLRESDGLDMMIKSLRRSLALQ</sequence>
<keyword evidence="3" id="KW-0238">DNA-binding</keyword>
<organism evidence="6 7">
    <name type="scientific">Brevibacterium aurantiacum</name>
    <dbReference type="NCBI Taxonomy" id="273384"/>
    <lineage>
        <taxon>Bacteria</taxon>
        <taxon>Bacillati</taxon>
        <taxon>Actinomycetota</taxon>
        <taxon>Actinomycetes</taxon>
        <taxon>Micrococcales</taxon>
        <taxon>Brevibacteriaceae</taxon>
        <taxon>Brevibacterium</taxon>
    </lineage>
</organism>
<dbReference type="InterPro" id="IPR050950">
    <property type="entry name" value="HTH-type_LysR_regulators"/>
</dbReference>
<name>A0A2A3YX56_BREAU</name>
<dbReference type="InterPro" id="IPR036388">
    <property type="entry name" value="WH-like_DNA-bd_sf"/>
</dbReference>
<evidence type="ECO:0000256" key="1">
    <source>
        <dbReference type="ARBA" id="ARBA00009437"/>
    </source>
</evidence>
<feature type="domain" description="HTH lysR-type" evidence="5">
    <location>
        <begin position="40"/>
        <end position="97"/>
    </location>
</feature>
<dbReference type="SUPFAM" id="SSF46785">
    <property type="entry name" value="Winged helix' DNA-binding domain"/>
    <property type="match status" value="1"/>
</dbReference>
<evidence type="ECO:0000259" key="5">
    <source>
        <dbReference type="PROSITE" id="PS50931"/>
    </source>
</evidence>
<dbReference type="InterPro" id="IPR036390">
    <property type="entry name" value="WH_DNA-bd_sf"/>
</dbReference>
<evidence type="ECO:0000313" key="7">
    <source>
        <dbReference type="Proteomes" id="UP000218620"/>
    </source>
</evidence>
<evidence type="ECO:0000256" key="3">
    <source>
        <dbReference type="ARBA" id="ARBA00023125"/>
    </source>
</evidence>
<proteinExistence type="inferred from homology"/>
<dbReference type="GO" id="GO:0003700">
    <property type="term" value="F:DNA-binding transcription factor activity"/>
    <property type="evidence" value="ECO:0007669"/>
    <property type="project" value="InterPro"/>
</dbReference>
<gene>
    <name evidence="6" type="ORF">CIK65_04320</name>
</gene>
<dbReference type="EMBL" id="NRGQ01000005">
    <property type="protein sequence ID" value="PCC43829.1"/>
    <property type="molecule type" value="Genomic_DNA"/>
</dbReference>
<dbReference type="SUPFAM" id="SSF53850">
    <property type="entry name" value="Periplasmic binding protein-like II"/>
    <property type="match status" value="1"/>
</dbReference>
<accession>A0A2A3YX56</accession>
<reference evidence="6 7" key="1">
    <citation type="journal article" date="2017" name="Elife">
        <title>Extensive horizontal gene transfer in cheese-associated bacteria.</title>
        <authorList>
            <person name="Bonham K.S."/>
            <person name="Wolfe B.E."/>
            <person name="Dutton R.J."/>
        </authorList>
    </citation>
    <scope>NUCLEOTIDE SEQUENCE [LARGE SCALE GENOMIC DNA]</scope>
    <source>
        <strain evidence="6 7">962_8</strain>
    </source>
</reference>
<evidence type="ECO:0000256" key="4">
    <source>
        <dbReference type="ARBA" id="ARBA00023163"/>
    </source>
</evidence>